<name>A0A2N9P781_9FLAO</name>
<dbReference type="AlphaFoldDB" id="A0A2N9P781"/>
<dbReference type="EMBL" id="OLKH01000049">
    <property type="protein sequence ID" value="SPE76202.1"/>
    <property type="molecule type" value="Genomic_DNA"/>
</dbReference>
<sequence>MQSLTTRFLITSILGVFLQGCKIYEPLENSVLEHKEQIILNPYFANPELDYIYKAQIEAYGNTLSGLFIIKKINQNSHRVVMTTDFGNKLLDFTIGEQEVKTNYVIEDLNKKIILKILANDLKLLVQEKYLAKTEREKDEIRVLETKQNAIHNYFYFKKDSNQLIKIVQSTKRKARLAIIFDTKNADFSDQIFLEHYNFNIKINLKQIIK</sequence>
<dbReference type="Proteomes" id="UP000238180">
    <property type="component" value="Unassembled WGS sequence"/>
</dbReference>
<evidence type="ECO:0008006" key="3">
    <source>
        <dbReference type="Google" id="ProtNLM"/>
    </source>
</evidence>
<proteinExistence type="predicted"/>
<gene>
    <name evidence="1" type="ORF">FLACOL_00180</name>
</gene>
<organism evidence="1 2">
    <name type="scientific">Flavobacterium columnare</name>
    <dbReference type="NCBI Taxonomy" id="996"/>
    <lineage>
        <taxon>Bacteria</taxon>
        <taxon>Pseudomonadati</taxon>
        <taxon>Bacteroidota</taxon>
        <taxon>Flavobacteriia</taxon>
        <taxon>Flavobacteriales</taxon>
        <taxon>Flavobacteriaceae</taxon>
        <taxon>Flavobacterium</taxon>
    </lineage>
</organism>
<dbReference type="RefSeq" id="WP_181142828.1">
    <property type="nucleotide sequence ID" value="NZ_OLKH01000049.1"/>
</dbReference>
<reference evidence="1 2" key="1">
    <citation type="submission" date="2018-02" db="EMBL/GenBank/DDBJ databases">
        <authorList>
            <person name="Cohen D.B."/>
            <person name="Kent A.D."/>
        </authorList>
    </citation>
    <scope>NUCLEOTIDE SEQUENCE [LARGE SCALE GENOMIC DNA]</scope>
    <source>
        <strain evidence="1">CIP109753</strain>
    </source>
</reference>
<dbReference type="PROSITE" id="PS51257">
    <property type="entry name" value="PROKAR_LIPOPROTEIN"/>
    <property type="match status" value="1"/>
</dbReference>
<evidence type="ECO:0000313" key="2">
    <source>
        <dbReference type="Proteomes" id="UP000238180"/>
    </source>
</evidence>
<protein>
    <recommendedName>
        <fullName evidence="3">DUF4292 domain-containing protein</fullName>
    </recommendedName>
</protein>
<accession>A0A2N9P781</accession>
<evidence type="ECO:0000313" key="1">
    <source>
        <dbReference type="EMBL" id="SPE76202.1"/>
    </source>
</evidence>